<evidence type="ECO:0000313" key="2">
    <source>
        <dbReference type="Proteomes" id="UP001497623"/>
    </source>
</evidence>
<feature type="non-terminal residue" evidence="1">
    <location>
        <position position="161"/>
    </location>
</feature>
<accession>A0AAV2Q8Y9</accession>
<keyword evidence="2" id="KW-1185">Reference proteome</keyword>
<dbReference type="Proteomes" id="UP001497623">
    <property type="component" value="Unassembled WGS sequence"/>
</dbReference>
<organism evidence="1 2">
    <name type="scientific">Meganyctiphanes norvegica</name>
    <name type="common">Northern krill</name>
    <name type="synonym">Thysanopoda norvegica</name>
    <dbReference type="NCBI Taxonomy" id="48144"/>
    <lineage>
        <taxon>Eukaryota</taxon>
        <taxon>Metazoa</taxon>
        <taxon>Ecdysozoa</taxon>
        <taxon>Arthropoda</taxon>
        <taxon>Crustacea</taxon>
        <taxon>Multicrustacea</taxon>
        <taxon>Malacostraca</taxon>
        <taxon>Eumalacostraca</taxon>
        <taxon>Eucarida</taxon>
        <taxon>Euphausiacea</taxon>
        <taxon>Euphausiidae</taxon>
        <taxon>Meganyctiphanes</taxon>
    </lineage>
</organism>
<sequence length="161" mass="18333">MDLDYIEVLPNSYEIKRKRNGITKTEKSNTSIPLGWVNMNISVSKQVLSISPYIENITPEYQMQHLIIASQYLASCPEGTPSWKIASDKAVIVPLNGQGRSKISFKSEKEFSPFITIISYKYYLTYESGIILGTNGTKLPANTYSFIVENEYNTIRLLYQE</sequence>
<protein>
    <submittedName>
        <fullName evidence="1">Uncharacterized protein</fullName>
    </submittedName>
</protein>
<dbReference type="AlphaFoldDB" id="A0AAV2Q8Y9"/>
<reference evidence="1 2" key="1">
    <citation type="submission" date="2024-05" db="EMBL/GenBank/DDBJ databases">
        <authorList>
            <person name="Wallberg A."/>
        </authorList>
    </citation>
    <scope>NUCLEOTIDE SEQUENCE [LARGE SCALE GENOMIC DNA]</scope>
</reference>
<name>A0AAV2Q8Y9_MEGNR</name>
<evidence type="ECO:0000313" key="1">
    <source>
        <dbReference type="EMBL" id="CAL4076033.1"/>
    </source>
</evidence>
<dbReference type="EMBL" id="CAXKWB010004980">
    <property type="protein sequence ID" value="CAL4076033.1"/>
    <property type="molecule type" value="Genomic_DNA"/>
</dbReference>
<comment type="caution">
    <text evidence="1">The sequence shown here is derived from an EMBL/GenBank/DDBJ whole genome shotgun (WGS) entry which is preliminary data.</text>
</comment>
<proteinExistence type="predicted"/>
<gene>
    <name evidence="1" type="ORF">MNOR_LOCUS10040</name>
</gene>